<sequence>MARNGYAPLPSHDGQTSKQPIASTSTSSSSSAPAAPRTSAGGDRGAQSALHGPSRRTTSTTTTTAQHVDLMFKKWTTVVKHKMRLSRSGQRRANGAKRRAKHDLDLIQRRDRKVAVPILASVFGRDGVGSEDKGKGKSERDWETLDHEPPLSDEAFNDLVDQVREAISLNVQPRLNSKGSSGSYFAKDKHSHTLAIFKPKDEEPYGNLNPKLTKWLHRNFFSRIIPFGRACLIPQLSYLSESAASLMDRRLETHIVPPTQVVPLSSPAFFYDWIDRERAQRQRQPVPLPDKPGSFQVFLKGFKDASDFLREFPLPGRPESQTMDRRNYRKGRGNLLGPLRCLCGRVGADVDDDDEEDEDGEPHSSLDNEAPSRRFGFLSGGASTTPDEAGFKWTEEMLESFREELEKLVILDFIIRNTDRGLDNFMIKPCLCAEEGIEERSWGKKQEGMLGVHGSRTRAMAPTTEPPSAQPPMTEINARNRKKSHVTNQAGTASLSESETEAPTVTRPHLHIAAIDNSLAFPHMHPLGFRTYTYGWLYLPLTLIGQPFTTKTRRHFLPLLTDPEWWAETTLTLRNEFAKDGEFREDMFRKQMAVMKGQAYNVVLSLRSEEDGPIELCRRPKKLVWDDLIEVADHVITDQLLAFTAAGASANTAALAAGNSNASHASGQEEEDNRAPTPPLQPASPPPMGSITTPPRPLSPLLDASSAPTLAFEPSVTRNAITEQSEGSVLRPVPLQRVSTGATSNKIVPLSAEPATTPIAMPSPALSTTHSMSNSMTRGKGHKTSSSISSVLGSFSDDIKGIMRGVDAVEQLDRREVNGRGQRGGAVREVLDEQEEEDDQVDEEDDVDADGPTWGVQSESDIRRPMSRPQLGGKKGSSNGVWTSTHRKSGSYNDARSLGVGGGRMRSGSLDTGWGGGGRGSSEWGGRRSGEAGRLSGSDGRRGPSEALLEEGDEEGAEEEEGLKTRVVVVERLEVLRERPRTFIWC</sequence>
<feature type="region of interest" description="Disordered" evidence="9">
    <location>
        <begin position="125"/>
        <end position="147"/>
    </location>
</feature>
<dbReference type="GO" id="GO:0004430">
    <property type="term" value="F:1-phosphatidylinositol 4-kinase activity"/>
    <property type="evidence" value="ECO:0007669"/>
    <property type="project" value="UniProtKB-EC"/>
</dbReference>
<dbReference type="AlphaFoldDB" id="U5HFG4"/>
<reference evidence="11 13" key="3">
    <citation type="journal article" date="2015" name="BMC Genomics">
        <title>Sex and parasites: genomic and transcriptomic analysis of Microbotryum lychnidis-dioicae, the biotrophic and plant-castrating anther smut fungus.</title>
        <authorList>
            <person name="Perlin M.H."/>
            <person name="Amselem J."/>
            <person name="Fontanillas E."/>
            <person name="Toh S.S."/>
            <person name="Chen Z."/>
            <person name="Goldberg J."/>
            <person name="Duplessis S."/>
            <person name="Henrissat B."/>
            <person name="Young S."/>
            <person name="Zeng Q."/>
            <person name="Aguileta G."/>
            <person name="Petit E."/>
            <person name="Badouin H."/>
            <person name="Andrews J."/>
            <person name="Razeeq D."/>
            <person name="Gabaldon T."/>
            <person name="Quesneville H."/>
            <person name="Giraud T."/>
            <person name="Hood M.E."/>
            <person name="Schultz D.J."/>
            <person name="Cuomo C.A."/>
        </authorList>
    </citation>
    <scope>NUCLEOTIDE SEQUENCE [LARGE SCALE GENOMIC DNA]</scope>
    <source>
        <strain evidence="11">P1A1 Lamole</strain>
        <strain evidence="13">p1A1 Lamole</strain>
    </source>
</reference>
<feature type="region of interest" description="Disordered" evidence="9">
    <location>
        <begin position="1"/>
        <end position="65"/>
    </location>
</feature>
<dbReference type="InterPro" id="IPR000403">
    <property type="entry name" value="PI3/4_kinase_cat_dom"/>
</dbReference>
<accession>U5HFG4</accession>
<dbReference type="EC" id="2.7.1.67" evidence="2"/>
<keyword evidence="8" id="KW-0472">Membrane</keyword>
<evidence type="ECO:0000256" key="3">
    <source>
        <dbReference type="ARBA" id="ARBA00022475"/>
    </source>
</evidence>
<dbReference type="GO" id="GO:0005886">
    <property type="term" value="C:plasma membrane"/>
    <property type="evidence" value="ECO:0007669"/>
    <property type="project" value="UniProtKB-SubCell"/>
</dbReference>
<gene>
    <name evidence="11" type="ORF">MVLG_05841</name>
</gene>
<dbReference type="InParanoid" id="U5HFG4"/>
<protein>
    <recommendedName>
        <fullName evidence="2">1-phosphatidylinositol 4-kinase</fullName>
        <ecNumber evidence="2">2.7.1.67</ecNumber>
    </recommendedName>
</protein>
<feature type="region of interest" description="Disordered" evidence="9">
    <location>
        <begin position="659"/>
        <end position="704"/>
    </location>
</feature>
<dbReference type="HOGENOM" id="CLU_009049_2_0_1"/>
<dbReference type="EMBL" id="AEIJ01000628">
    <property type="status" value="NOT_ANNOTATED_CDS"/>
    <property type="molecule type" value="Genomic_DNA"/>
</dbReference>
<feature type="domain" description="PI3K/PI4K catalytic" evidence="10">
    <location>
        <begin position="170"/>
        <end position="625"/>
    </location>
</feature>
<evidence type="ECO:0000259" key="10">
    <source>
        <dbReference type="PROSITE" id="PS50290"/>
    </source>
</evidence>
<dbReference type="GO" id="GO:0005524">
    <property type="term" value="F:ATP binding"/>
    <property type="evidence" value="ECO:0007669"/>
    <property type="project" value="UniProtKB-KW"/>
</dbReference>
<dbReference type="Proteomes" id="UP000017200">
    <property type="component" value="Unassembled WGS sequence"/>
</dbReference>
<feature type="region of interest" description="Disordered" evidence="9">
    <location>
        <begin position="458"/>
        <end position="503"/>
    </location>
</feature>
<feature type="compositionally biased region" description="Acidic residues" evidence="9">
    <location>
        <begin position="350"/>
        <end position="360"/>
    </location>
</feature>
<feature type="compositionally biased region" description="Acidic residues" evidence="9">
    <location>
        <begin position="832"/>
        <end position="849"/>
    </location>
</feature>
<feature type="compositionally biased region" description="Basic and acidic residues" evidence="9">
    <location>
        <begin position="361"/>
        <end position="372"/>
    </location>
</feature>
<feature type="region of interest" description="Disordered" evidence="9">
    <location>
        <begin position="350"/>
        <end position="388"/>
    </location>
</feature>
<feature type="compositionally biased region" description="Acidic residues" evidence="9">
    <location>
        <begin position="948"/>
        <end position="961"/>
    </location>
</feature>
<dbReference type="InterPro" id="IPR039756">
    <property type="entry name" value="Lsb6/PI4K2"/>
</dbReference>
<reference evidence="11" key="2">
    <citation type="submission" date="2010-11" db="EMBL/GenBank/DDBJ databases">
        <authorList>
            <consortium name="The Broad Institute Genome Sequencing Platform"/>
            <person name="Earl A."/>
            <person name="Ward D."/>
            <person name="Feldgarden M."/>
            <person name="Gevers D."/>
            <person name="Butler R."/>
            <person name="Young S.K."/>
            <person name="Zeng Q."/>
            <person name="Gargeya S."/>
            <person name="Fitzgerald M."/>
            <person name="Haas B."/>
            <person name="Abouelleil A."/>
            <person name="Alvarado L."/>
            <person name="Arachchi H.M."/>
            <person name="Berlin A."/>
            <person name="Brown A."/>
            <person name="Chapman S.B."/>
            <person name="Chen Z."/>
            <person name="Dunbar C."/>
            <person name="Freedman E."/>
            <person name="Gearin G."/>
            <person name="Gellesch M."/>
            <person name="Goldberg J."/>
            <person name="Griggs A."/>
            <person name="Gujja S."/>
            <person name="Heilman E."/>
            <person name="Heiman D."/>
            <person name="Howarth C."/>
            <person name="Larson L."/>
            <person name="Lui A."/>
            <person name="MacDonald P.J.P."/>
            <person name="Mehta T."/>
            <person name="Montmayeur A."/>
            <person name="Murphy C."/>
            <person name="Neiman D."/>
            <person name="Pearson M."/>
            <person name="Priest M."/>
            <person name="Roberts A."/>
            <person name="Saif S."/>
            <person name="Shea T."/>
            <person name="Shenoy N."/>
            <person name="Sisk P."/>
            <person name="Stolte C."/>
            <person name="Sykes S."/>
            <person name="White J."/>
            <person name="Yandava C."/>
            <person name="Wortman J."/>
            <person name="Nusbaum C."/>
            <person name="Birren B."/>
        </authorList>
    </citation>
    <scope>NUCLEOTIDE SEQUENCE</scope>
    <source>
        <strain evidence="11">P1A1 Lamole</strain>
    </source>
</reference>
<dbReference type="PANTHER" id="PTHR12865:SF1">
    <property type="entry name" value="PHOSPHATIDYLINOSITOL 4-KINASE TYPE 2"/>
    <property type="match status" value="1"/>
</dbReference>
<feature type="region of interest" description="Disordered" evidence="9">
    <location>
        <begin position="755"/>
        <end position="789"/>
    </location>
</feature>
<dbReference type="Pfam" id="PF00454">
    <property type="entry name" value="PI3_PI4_kinase"/>
    <property type="match status" value="1"/>
</dbReference>
<dbReference type="GO" id="GO:0046854">
    <property type="term" value="P:phosphatidylinositol phosphate biosynthetic process"/>
    <property type="evidence" value="ECO:0007669"/>
    <property type="project" value="TreeGrafter"/>
</dbReference>
<dbReference type="EMBL" id="GL541728">
    <property type="protein sequence ID" value="KDE03710.1"/>
    <property type="molecule type" value="Genomic_DNA"/>
</dbReference>
<feature type="compositionally biased region" description="Basic and acidic residues" evidence="9">
    <location>
        <begin position="128"/>
        <end position="147"/>
    </location>
</feature>
<keyword evidence="13" id="KW-1185">Reference proteome</keyword>
<evidence type="ECO:0000256" key="7">
    <source>
        <dbReference type="ARBA" id="ARBA00022840"/>
    </source>
</evidence>
<comment type="subcellular location">
    <subcellularLocation>
        <location evidence="1">Cell membrane</location>
    </subcellularLocation>
</comment>
<dbReference type="EnsemblFungi" id="MVLG_05841T0">
    <property type="protein sequence ID" value="MVLG_05841T0"/>
    <property type="gene ID" value="MVLG_05841"/>
</dbReference>
<keyword evidence="6" id="KW-0418">Kinase</keyword>
<keyword evidence="3" id="KW-1003">Cell membrane</keyword>
<evidence type="ECO:0000256" key="9">
    <source>
        <dbReference type="SAM" id="MobiDB-lite"/>
    </source>
</evidence>
<evidence type="ECO:0000313" key="13">
    <source>
        <dbReference type="Proteomes" id="UP000017200"/>
    </source>
</evidence>
<evidence type="ECO:0000256" key="6">
    <source>
        <dbReference type="ARBA" id="ARBA00022777"/>
    </source>
</evidence>
<dbReference type="FunCoup" id="U5HFG4">
    <property type="interactions" value="148"/>
</dbReference>
<evidence type="ECO:0000313" key="12">
    <source>
        <dbReference type="EnsemblFungi" id="MVLG_05841T0"/>
    </source>
</evidence>
<dbReference type="InterPro" id="IPR018936">
    <property type="entry name" value="PI3/4_kinase_CS"/>
</dbReference>
<dbReference type="GO" id="GO:0007032">
    <property type="term" value="P:endosome organization"/>
    <property type="evidence" value="ECO:0007669"/>
    <property type="project" value="TreeGrafter"/>
</dbReference>
<dbReference type="GO" id="GO:0000329">
    <property type="term" value="C:fungal-type vacuole membrane"/>
    <property type="evidence" value="ECO:0007669"/>
    <property type="project" value="TreeGrafter"/>
</dbReference>
<dbReference type="GO" id="GO:0005802">
    <property type="term" value="C:trans-Golgi network"/>
    <property type="evidence" value="ECO:0007669"/>
    <property type="project" value="TreeGrafter"/>
</dbReference>
<reference evidence="13" key="1">
    <citation type="submission" date="2010-11" db="EMBL/GenBank/DDBJ databases">
        <title>The genome sequence of Microbotryum violaceum strain p1A1 Lamole.</title>
        <authorList>
            <person name="Cuomo C."/>
            <person name="Perlin M."/>
            <person name="Young S.K."/>
            <person name="Zeng Q."/>
            <person name="Gargeya S."/>
            <person name="Alvarado L."/>
            <person name="Berlin A."/>
            <person name="Chapman S.B."/>
            <person name="Chen Z."/>
            <person name="Freedman E."/>
            <person name="Gellesch M."/>
            <person name="Goldberg J."/>
            <person name="Griggs A."/>
            <person name="Gujja S."/>
            <person name="Heilman E."/>
            <person name="Heiman D."/>
            <person name="Howarth C."/>
            <person name="Mehta T."/>
            <person name="Neiman D."/>
            <person name="Pearson M."/>
            <person name="Roberts A."/>
            <person name="Saif S."/>
            <person name="Shea T."/>
            <person name="Shenoy N."/>
            <person name="Sisk P."/>
            <person name="Stolte C."/>
            <person name="Sykes S."/>
            <person name="White J."/>
            <person name="Yandava C."/>
            <person name="Haas B."/>
            <person name="Nusbaum C."/>
            <person name="Birren B."/>
        </authorList>
    </citation>
    <scope>NUCLEOTIDE SEQUENCE [LARGE SCALE GENOMIC DNA]</scope>
    <source>
        <strain evidence="13">p1A1 Lamole</strain>
    </source>
</reference>
<feature type="compositionally biased region" description="Low complexity" evidence="9">
    <location>
        <begin position="22"/>
        <end position="40"/>
    </location>
</feature>
<dbReference type="PROSITE" id="PS50290">
    <property type="entry name" value="PI3_4_KINASE_3"/>
    <property type="match status" value="1"/>
</dbReference>
<reference evidence="12" key="4">
    <citation type="submission" date="2015-06" db="UniProtKB">
        <authorList>
            <consortium name="EnsemblFungi"/>
        </authorList>
    </citation>
    <scope>IDENTIFICATION</scope>
</reference>
<proteinExistence type="predicted"/>
<keyword evidence="7" id="KW-0067">ATP-binding</keyword>
<dbReference type="GO" id="GO:0007030">
    <property type="term" value="P:Golgi organization"/>
    <property type="evidence" value="ECO:0007669"/>
    <property type="project" value="TreeGrafter"/>
</dbReference>
<evidence type="ECO:0000256" key="1">
    <source>
        <dbReference type="ARBA" id="ARBA00004236"/>
    </source>
</evidence>
<feature type="compositionally biased region" description="Low complexity" evidence="9">
    <location>
        <begin position="55"/>
        <end position="64"/>
    </location>
</feature>
<keyword evidence="4" id="KW-0808">Transferase</keyword>
<feature type="compositionally biased region" description="Polar residues" evidence="9">
    <location>
        <begin position="765"/>
        <end position="777"/>
    </location>
</feature>
<dbReference type="OrthoDB" id="3349449at2759"/>
<organism evidence="11">
    <name type="scientific">Microbotryum lychnidis-dioicae (strain p1A1 Lamole / MvSl-1064)</name>
    <name type="common">Anther smut fungus</name>
    <dbReference type="NCBI Taxonomy" id="683840"/>
    <lineage>
        <taxon>Eukaryota</taxon>
        <taxon>Fungi</taxon>
        <taxon>Dikarya</taxon>
        <taxon>Basidiomycota</taxon>
        <taxon>Pucciniomycotina</taxon>
        <taxon>Microbotryomycetes</taxon>
        <taxon>Microbotryales</taxon>
        <taxon>Microbotryaceae</taxon>
        <taxon>Microbotryum</taxon>
    </lineage>
</organism>
<feature type="compositionally biased region" description="Pro residues" evidence="9">
    <location>
        <begin position="676"/>
        <end position="698"/>
    </location>
</feature>
<evidence type="ECO:0000256" key="2">
    <source>
        <dbReference type="ARBA" id="ARBA00012169"/>
    </source>
</evidence>
<keyword evidence="5" id="KW-0547">Nucleotide-binding</keyword>
<dbReference type="PANTHER" id="PTHR12865">
    <property type="entry name" value="PHOSPHATIDYLINOSITOL 4-KINASE TYPE-II"/>
    <property type="match status" value="1"/>
</dbReference>
<feature type="region of interest" description="Disordered" evidence="9">
    <location>
        <begin position="817"/>
        <end position="962"/>
    </location>
</feature>
<evidence type="ECO:0000256" key="8">
    <source>
        <dbReference type="ARBA" id="ARBA00023136"/>
    </source>
</evidence>
<evidence type="ECO:0000256" key="4">
    <source>
        <dbReference type="ARBA" id="ARBA00022679"/>
    </source>
</evidence>
<evidence type="ECO:0000256" key="5">
    <source>
        <dbReference type="ARBA" id="ARBA00022741"/>
    </source>
</evidence>
<feature type="compositionally biased region" description="Polar residues" evidence="9">
    <location>
        <begin position="876"/>
        <end position="894"/>
    </location>
</feature>
<evidence type="ECO:0000313" key="11">
    <source>
        <dbReference type="EMBL" id="KDE03710.1"/>
    </source>
</evidence>
<dbReference type="STRING" id="683840.U5HFG4"/>
<feature type="compositionally biased region" description="Polar residues" evidence="9">
    <location>
        <begin position="486"/>
        <end position="503"/>
    </location>
</feature>
<name>U5HFG4_USTV1</name>
<dbReference type="PROSITE" id="PS00916">
    <property type="entry name" value="PI3_4_KINASE_2"/>
    <property type="match status" value="1"/>
</dbReference>
<dbReference type="GO" id="GO:0005768">
    <property type="term" value="C:endosome"/>
    <property type="evidence" value="ECO:0007669"/>
    <property type="project" value="TreeGrafter"/>
</dbReference>